<dbReference type="EMBL" id="JACHVA010000050">
    <property type="protein sequence ID" value="MBC2601246.1"/>
    <property type="molecule type" value="Genomic_DNA"/>
</dbReference>
<dbReference type="AlphaFoldDB" id="A0A7X1AXR0"/>
<dbReference type="GO" id="GO:0043565">
    <property type="term" value="F:sequence-specific DNA binding"/>
    <property type="evidence" value="ECO:0007669"/>
    <property type="project" value="InterPro"/>
</dbReference>
<reference evidence="3 4" key="1">
    <citation type="submission" date="2020-07" db="EMBL/GenBank/DDBJ databases">
        <authorList>
            <person name="Feng X."/>
        </authorList>
    </citation>
    <scope>NUCLEOTIDE SEQUENCE [LARGE SCALE GENOMIC DNA]</scope>
    <source>
        <strain evidence="3 4">JCM14086</strain>
    </source>
</reference>
<proteinExistence type="predicted"/>
<sequence length="119" mass="13528">MEAIEATPEVEPKRDSRGRKVLSDGERERLLEAYEGCGLTQKEFCRREGVNYHTFVSWLGQRRKSRDRNGPSHRSDFVEMVVPFGSASESGFELDLGGGLVVRTGDEDALWRLIERIRG</sequence>
<keyword evidence="4" id="KW-1185">Reference proteome</keyword>
<dbReference type="NCBIfam" id="NF047593">
    <property type="entry name" value="IS66_ISAeme5_TnpA"/>
    <property type="match status" value="1"/>
</dbReference>
<feature type="region of interest" description="Disordered" evidence="1">
    <location>
        <begin position="1"/>
        <end position="21"/>
    </location>
</feature>
<accession>A0A7X1AXR0</accession>
<name>A0A7X1AXR0_9BACT</name>
<evidence type="ECO:0000313" key="2">
    <source>
        <dbReference type="EMBL" id="MBC2601246.1"/>
    </source>
</evidence>
<dbReference type="RefSeq" id="WP_185691968.1">
    <property type="nucleotide sequence ID" value="NZ_JACHVA010000050.1"/>
</dbReference>
<organism evidence="3 4">
    <name type="scientific">Puniceicoccus vermicola</name>
    <dbReference type="NCBI Taxonomy" id="388746"/>
    <lineage>
        <taxon>Bacteria</taxon>
        <taxon>Pseudomonadati</taxon>
        <taxon>Verrucomicrobiota</taxon>
        <taxon>Opitutia</taxon>
        <taxon>Puniceicoccales</taxon>
        <taxon>Puniceicoccaceae</taxon>
        <taxon>Puniceicoccus</taxon>
    </lineage>
</organism>
<evidence type="ECO:0000313" key="3">
    <source>
        <dbReference type="EMBL" id="MBC2601704.1"/>
    </source>
</evidence>
<dbReference type="Proteomes" id="UP000525652">
    <property type="component" value="Unassembled WGS sequence"/>
</dbReference>
<dbReference type="EMBL" id="JACHVA010000072">
    <property type="protein sequence ID" value="MBC2601704.1"/>
    <property type="molecule type" value="Genomic_DNA"/>
</dbReference>
<evidence type="ECO:0000313" key="4">
    <source>
        <dbReference type="Proteomes" id="UP000525652"/>
    </source>
</evidence>
<gene>
    <name evidence="2" type="ORF">H5P30_05600</name>
    <name evidence="3" type="ORF">H5P30_07925</name>
</gene>
<protein>
    <recommendedName>
        <fullName evidence="5">IS66 family insertion sequence element accessory protein TnpB</fullName>
    </recommendedName>
</protein>
<comment type="caution">
    <text evidence="3">The sequence shown here is derived from an EMBL/GenBank/DDBJ whole genome shotgun (WGS) entry which is preliminary data.</text>
</comment>
<dbReference type="InterPro" id="IPR010921">
    <property type="entry name" value="Trp_repressor/repl_initiator"/>
</dbReference>
<evidence type="ECO:0008006" key="5">
    <source>
        <dbReference type="Google" id="ProtNLM"/>
    </source>
</evidence>
<dbReference type="SUPFAM" id="SSF48295">
    <property type="entry name" value="TrpR-like"/>
    <property type="match status" value="1"/>
</dbReference>
<evidence type="ECO:0000256" key="1">
    <source>
        <dbReference type="SAM" id="MobiDB-lite"/>
    </source>
</evidence>